<evidence type="ECO:0000313" key="2">
    <source>
        <dbReference type="Proteomes" id="UP000317421"/>
    </source>
</evidence>
<evidence type="ECO:0000313" key="1">
    <source>
        <dbReference type="EMBL" id="TWT97892.1"/>
    </source>
</evidence>
<gene>
    <name evidence="1" type="ORF">Pla108_20460</name>
</gene>
<sequence>MEGSSAIAVSDHMDVGAAFKKHFNDPRITSRCRQYERGYAVFAARIDGNATVQKVLENLDLPPASCFADSCHIVARIDPHSHD</sequence>
<protein>
    <submittedName>
        <fullName evidence="1">Uncharacterized protein</fullName>
    </submittedName>
</protein>
<dbReference type="AlphaFoldDB" id="A0A5C6ACW2"/>
<dbReference type="Proteomes" id="UP000317421">
    <property type="component" value="Unassembled WGS sequence"/>
</dbReference>
<keyword evidence="2" id="KW-1185">Reference proteome</keyword>
<proteinExistence type="predicted"/>
<organism evidence="1 2">
    <name type="scientific">Botrimarina colliarenosi</name>
    <dbReference type="NCBI Taxonomy" id="2528001"/>
    <lineage>
        <taxon>Bacteria</taxon>
        <taxon>Pseudomonadati</taxon>
        <taxon>Planctomycetota</taxon>
        <taxon>Planctomycetia</taxon>
        <taxon>Pirellulales</taxon>
        <taxon>Lacipirellulaceae</taxon>
        <taxon>Botrimarina</taxon>
    </lineage>
</organism>
<dbReference type="EMBL" id="SJPR01000002">
    <property type="protein sequence ID" value="TWT97892.1"/>
    <property type="molecule type" value="Genomic_DNA"/>
</dbReference>
<accession>A0A5C6ACW2</accession>
<comment type="caution">
    <text evidence="1">The sequence shown here is derived from an EMBL/GenBank/DDBJ whole genome shotgun (WGS) entry which is preliminary data.</text>
</comment>
<name>A0A5C6ACW2_9BACT</name>
<reference evidence="1 2" key="1">
    <citation type="submission" date="2019-02" db="EMBL/GenBank/DDBJ databases">
        <title>Deep-cultivation of Planctomycetes and their phenomic and genomic characterization uncovers novel biology.</title>
        <authorList>
            <person name="Wiegand S."/>
            <person name="Jogler M."/>
            <person name="Boedeker C."/>
            <person name="Pinto D."/>
            <person name="Vollmers J."/>
            <person name="Rivas-Marin E."/>
            <person name="Kohn T."/>
            <person name="Peeters S.H."/>
            <person name="Heuer A."/>
            <person name="Rast P."/>
            <person name="Oberbeckmann S."/>
            <person name="Bunk B."/>
            <person name="Jeske O."/>
            <person name="Meyerdierks A."/>
            <person name="Storesund J.E."/>
            <person name="Kallscheuer N."/>
            <person name="Luecker S."/>
            <person name="Lage O.M."/>
            <person name="Pohl T."/>
            <person name="Merkel B.J."/>
            <person name="Hornburger P."/>
            <person name="Mueller R.-W."/>
            <person name="Bruemmer F."/>
            <person name="Labrenz M."/>
            <person name="Spormann A.M."/>
            <person name="Op Den Camp H."/>
            <person name="Overmann J."/>
            <person name="Amann R."/>
            <person name="Jetten M.S.M."/>
            <person name="Mascher T."/>
            <person name="Medema M.H."/>
            <person name="Devos D.P."/>
            <person name="Kaster A.-K."/>
            <person name="Ovreas L."/>
            <person name="Rohde M."/>
            <person name="Galperin M.Y."/>
            <person name="Jogler C."/>
        </authorList>
    </citation>
    <scope>NUCLEOTIDE SEQUENCE [LARGE SCALE GENOMIC DNA]</scope>
    <source>
        <strain evidence="1 2">Pla108</strain>
    </source>
</reference>